<accession>A0A0D0B6D6</accession>
<dbReference type="OrthoDB" id="5419315at2759"/>
<dbReference type="HOGENOM" id="CLU_1476074_0_0_1"/>
<reference evidence="2" key="2">
    <citation type="submission" date="2015-01" db="EMBL/GenBank/DDBJ databases">
        <title>Evolutionary Origins and Diversification of the Mycorrhizal Mutualists.</title>
        <authorList>
            <consortium name="DOE Joint Genome Institute"/>
            <consortium name="Mycorrhizal Genomics Consortium"/>
            <person name="Kohler A."/>
            <person name="Kuo A."/>
            <person name="Nagy L.G."/>
            <person name="Floudas D."/>
            <person name="Copeland A."/>
            <person name="Barry K.W."/>
            <person name="Cichocki N."/>
            <person name="Veneault-Fourrey C."/>
            <person name="LaButti K."/>
            <person name="Lindquist E.A."/>
            <person name="Lipzen A."/>
            <person name="Lundell T."/>
            <person name="Morin E."/>
            <person name="Murat C."/>
            <person name="Riley R."/>
            <person name="Ohm R."/>
            <person name="Sun H."/>
            <person name="Tunlid A."/>
            <person name="Henrissat B."/>
            <person name="Grigoriev I.V."/>
            <person name="Hibbett D.S."/>
            <person name="Martin F."/>
        </authorList>
    </citation>
    <scope>NUCLEOTIDE SEQUENCE [LARGE SCALE GENOMIC DNA]</scope>
    <source>
        <strain evidence="2">UH-Slu-Lm8-n1</strain>
    </source>
</reference>
<organism evidence="1 2">
    <name type="scientific">Suillus luteus UH-Slu-Lm8-n1</name>
    <dbReference type="NCBI Taxonomy" id="930992"/>
    <lineage>
        <taxon>Eukaryota</taxon>
        <taxon>Fungi</taxon>
        <taxon>Dikarya</taxon>
        <taxon>Basidiomycota</taxon>
        <taxon>Agaricomycotina</taxon>
        <taxon>Agaricomycetes</taxon>
        <taxon>Agaricomycetidae</taxon>
        <taxon>Boletales</taxon>
        <taxon>Suillineae</taxon>
        <taxon>Suillaceae</taxon>
        <taxon>Suillus</taxon>
    </lineage>
</organism>
<evidence type="ECO:0000313" key="1">
    <source>
        <dbReference type="EMBL" id="KIK41997.1"/>
    </source>
</evidence>
<dbReference type="AlphaFoldDB" id="A0A0D0B6D6"/>
<protein>
    <submittedName>
        <fullName evidence="1">Uncharacterized protein</fullName>
    </submittedName>
</protein>
<keyword evidence="2" id="KW-1185">Reference proteome</keyword>
<reference evidence="1 2" key="1">
    <citation type="submission" date="2014-04" db="EMBL/GenBank/DDBJ databases">
        <authorList>
            <consortium name="DOE Joint Genome Institute"/>
            <person name="Kuo A."/>
            <person name="Ruytinx J."/>
            <person name="Rineau F."/>
            <person name="Colpaert J."/>
            <person name="Kohler A."/>
            <person name="Nagy L.G."/>
            <person name="Floudas D."/>
            <person name="Copeland A."/>
            <person name="Barry K.W."/>
            <person name="Cichocki N."/>
            <person name="Veneault-Fourrey C."/>
            <person name="LaButti K."/>
            <person name="Lindquist E.A."/>
            <person name="Lipzen A."/>
            <person name="Lundell T."/>
            <person name="Morin E."/>
            <person name="Murat C."/>
            <person name="Sun H."/>
            <person name="Tunlid A."/>
            <person name="Henrissat B."/>
            <person name="Grigoriev I.V."/>
            <person name="Hibbett D.S."/>
            <person name="Martin F."/>
            <person name="Nordberg H.P."/>
            <person name="Cantor M.N."/>
            <person name="Hua S.X."/>
        </authorList>
    </citation>
    <scope>NUCLEOTIDE SEQUENCE [LARGE SCALE GENOMIC DNA]</scope>
    <source>
        <strain evidence="1 2">UH-Slu-Lm8-n1</strain>
    </source>
</reference>
<dbReference type="Proteomes" id="UP000054485">
    <property type="component" value="Unassembled WGS sequence"/>
</dbReference>
<gene>
    <name evidence="1" type="ORF">CY34DRAFT_12680</name>
</gene>
<dbReference type="STRING" id="930992.A0A0D0B6D6"/>
<evidence type="ECO:0000313" key="2">
    <source>
        <dbReference type="Proteomes" id="UP000054485"/>
    </source>
</evidence>
<dbReference type="EMBL" id="KN835251">
    <property type="protein sequence ID" value="KIK41997.1"/>
    <property type="molecule type" value="Genomic_DNA"/>
</dbReference>
<dbReference type="InParanoid" id="A0A0D0B6D6"/>
<sequence length="183" mass="20403">MPPQYLFAPPLNYNITIHPNLVNLNMQQSASLQHYIQHVLLTSPVHHHNTIHHHLDECRRAGRLSISELVSRGQRIETILKTANGNDYPQAAAMEKSRRRRLTSDIFRAYALVYLYPVISGDHPQCPEIMANITETHMWLPDDRPSILQLLPAAPAGAADGDWGTVLGSLSLQEKCGTGEAEG</sequence>
<proteinExistence type="predicted"/>
<name>A0A0D0B6D6_9AGAM</name>